<dbReference type="Proteomes" id="UP000032702">
    <property type="component" value="Unassembled WGS sequence"/>
</dbReference>
<feature type="compositionally biased region" description="Basic and acidic residues" evidence="1">
    <location>
        <begin position="14"/>
        <end position="32"/>
    </location>
</feature>
<evidence type="ECO:0000256" key="1">
    <source>
        <dbReference type="SAM" id="MobiDB-lite"/>
    </source>
</evidence>
<reference evidence="2 3" key="1">
    <citation type="submission" date="2006-04" db="EMBL/GenBank/DDBJ databases">
        <authorList>
            <person name="Nierman W.C."/>
        </authorList>
    </citation>
    <scope>NUCLEOTIDE SEQUENCE [LARGE SCALE GENOMIC DNA]</scope>
    <source>
        <strain evidence="2 3">DW4/3-1</strain>
    </source>
</reference>
<comment type="caution">
    <text evidence="2">The sequence shown here is derived from an EMBL/GenBank/DDBJ whole genome shotgun (WGS) entry which is preliminary data.</text>
</comment>
<proteinExistence type="predicted"/>
<sequence>MESGQGQQGHRLALPRERRADGHGDQRAHIPMKENVVVAGVEGLSPEQGEAIEIRRQPRARDEHPVPALAQPLGGQPGQLRMNDGVHGPILTGRRGLQGPPLEGGPWRLPPLRGANADERGAAAHEQGRAEQAHRGHGGHATAGGGTAALRGAELQVLPVIPRVARQGGVGRRRGEGGRVHAGLRQGGRGQLGADLGLRSGRGRGRRLLLGDGDGDGGGGRGHHVRQGRGHDEPIVVERGGGGDARIPVQAELQVVLLLAELGGRHRLGQHELAVLVELDEAHLGIGGPLHAHHEVMPLLALEGGLPHHAAGASAHAQPHLLSHHIELQGGRAAAAILVPLREDLPLVHRGVALGEQGAPLIEILGVGGLPAQVQQLVAVAAGADGIVPLLHRHLERIAPLPHGVRDDLEPVRGDALAAGPLRGVAGLEVPLPEGGGRRKGGHQQGGDEQKETLQFGSFRSRCGGRTNGGKNPFPSPSPAKPQRTVPRLPRPHTRQDGEALPPSSPPWMR</sequence>
<feature type="compositionally biased region" description="Basic and acidic residues" evidence="1">
    <location>
        <begin position="118"/>
        <end position="134"/>
    </location>
</feature>
<name>Q08ZS5_STIAD</name>
<evidence type="ECO:0000313" key="2">
    <source>
        <dbReference type="EMBL" id="EAU65971.1"/>
    </source>
</evidence>
<evidence type="ECO:0000313" key="3">
    <source>
        <dbReference type="Proteomes" id="UP000032702"/>
    </source>
</evidence>
<protein>
    <submittedName>
        <fullName evidence="2">Uncharacterized protein</fullName>
    </submittedName>
</protein>
<feature type="region of interest" description="Disordered" evidence="1">
    <location>
        <begin position="169"/>
        <end position="198"/>
    </location>
</feature>
<feature type="region of interest" description="Disordered" evidence="1">
    <location>
        <begin position="1"/>
        <end position="32"/>
    </location>
</feature>
<feature type="region of interest" description="Disordered" evidence="1">
    <location>
        <begin position="118"/>
        <end position="146"/>
    </location>
</feature>
<dbReference type="EMBL" id="AAMD01000067">
    <property type="protein sequence ID" value="EAU65971.1"/>
    <property type="molecule type" value="Genomic_DNA"/>
</dbReference>
<dbReference type="AlphaFoldDB" id="Q08ZS5"/>
<feature type="region of interest" description="Disordered" evidence="1">
    <location>
        <begin position="427"/>
        <end position="510"/>
    </location>
</feature>
<gene>
    <name evidence="2" type="ORF">STIAU_8469</name>
</gene>
<organism evidence="2 3">
    <name type="scientific">Stigmatella aurantiaca (strain DW4/3-1)</name>
    <dbReference type="NCBI Taxonomy" id="378806"/>
    <lineage>
        <taxon>Bacteria</taxon>
        <taxon>Pseudomonadati</taxon>
        <taxon>Myxococcota</taxon>
        <taxon>Myxococcia</taxon>
        <taxon>Myxococcales</taxon>
        <taxon>Cystobacterineae</taxon>
        <taxon>Archangiaceae</taxon>
        <taxon>Stigmatella</taxon>
    </lineage>
</organism>
<accession>Q08ZS5</accession>